<reference evidence="2" key="1">
    <citation type="submission" date="2016-06" db="EMBL/GenBank/DDBJ databases">
        <authorList>
            <person name="Radolfova-Krizova L."/>
            <person name="Nemec A."/>
        </authorList>
    </citation>
    <scope>NUCLEOTIDE SEQUENCE [LARGE SCALE GENOMIC DNA]</scope>
    <source>
        <strain evidence="2">ANC 4275</strain>
    </source>
</reference>
<gene>
    <name evidence="1" type="ORF">A9J31_08190</name>
</gene>
<evidence type="ECO:0000313" key="1">
    <source>
        <dbReference type="EMBL" id="OBX27658.1"/>
    </source>
</evidence>
<dbReference type="Proteomes" id="UP000185753">
    <property type="component" value="Unassembled WGS sequence"/>
</dbReference>
<dbReference type="EMBL" id="LZDS01000028">
    <property type="protein sequence ID" value="OBX27658.1"/>
    <property type="molecule type" value="Genomic_DNA"/>
</dbReference>
<dbReference type="OrthoDB" id="6701019at2"/>
<protein>
    <submittedName>
        <fullName evidence="1">Uncharacterized protein</fullName>
    </submittedName>
</protein>
<name>A0A1A7R841_9GAMM</name>
<proteinExistence type="predicted"/>
<keyword evidence="2" id="KW-1185">Reference proteome</keyword>
<accession>A0A1A7R841</accession>
<evidence type="ECO:0000313" key="2">
    <source>
        <dbReference type="Proteomes" id="UP000185753"/>
    </source>
</evidence>
<sequence length="101" mass="11818">MSYKHNNLMAMRQSYWDDTQSQTVQSEKKYFQQMLVDLDIFPQATIENARALFFSLPSIVIVKGYASGFTHTEVHNLIKQHIEAHKLELQRNSSVKIKFNL</sequence>
<organism evidence="1 2">
    <name type="scientific">Acinetobacter gandensis</name>
    <dbReference type="NCBI Taxonomy" id="1443941"/>
    <lineage>
        <taxon>Bacteria</taxon>
        <taxon>Pseudomonadati</taxon>
        <taxon>Pseudomonadota</taxon>
        <taxon>Gammaproteobacteria</taxon>
        <taxon>Moraxellales</taxon>
        <taxon>Moraxellaceae</taxon>
        <taxon>Acinetobacter</taxon>
    </lineage>
</organism>
<dbReference type="STRING" id="1443941.A9J31_08190"/>
<comment type="caution">
    <text evidence="1">The sequence shown here is derived from an EMBL/GenBank/DDBJ whole genome shotgun (WGS) entry which is preliminary data.</text>
</comment>
<dbReference type="AlphaFoldDB" id="A0A1A7R841"/>
<dbReference type="RefSeq" id="WP_067766359.1">
    <property type="nucleotide sequence ID" value="NZ_CP183909.1"/>
</dbReference>